<dbReference type="EMBL" id="CP001576">
    <property type="protein sequence ID" value="ACO69872.1"/>
    <property type="molecule type" value="Genomic_DNA"/>
</dbReference>
<feature type="compositionally biased region" description="Low complexity" evidence="1">
    <location>
        <begin position="26"/>
        <end position="39"/>
    </location>
</feature>
<dbReference type="Proteomes" id="UP000002009">
    <property type="component" value="Chromosome 10"/>
</dbReference>
<gene>
    <name evidence="2" type="ORF">MICPUN_62185</name>
</gene>
<name>C1FHS8_MICCC</name>
<dbReference type="KEGG" id="mis:MICPUN_62185"/>
<feature type="region of interest" description="Disordered" evidence="1">
    <location>
        <begin position="15"/>
        <end position="79"/>
    </location>
</feature>
<evidence type="ECO:0000256" key="1">
    <source>
        <dbReference type="SAM" id="MobiDB-lite"/>
    </source>
</evidence>
<organism evidence="2 3">
    <name type="scientific">Micromonas commoda (strain RCC299 / NOUM17 / CCMP2709)</name>
    <name type="common">Picoplanktonic green alga</name>
    <dbReference type="NCBI Taxonomy" id="296587"/>
    <lineage>
        <taxon>Eukaryota</taxon>
        <taxon>Viridiplantae</taxon>
        <taxon>Chlorophyta</taxon>
        <taxon>Mamiellophyceae</taxon>
        <taxon>Mamiellales</taxon>
        <taxon>Mamiellaceae</taxon>
        <taxon>Micromonas</taxon>
    </lineage>
</organism>
<evidence type="ECO:0000313" key="3">
    <source>
        <dbReference type="Proteomes" id="UP000002009"/>
    </source>
</evidence>
<keyword evidence="3" id="KW-1185">Reference proteome</keyword>
<dbReference type="RefSeq" id="XP_002508614.1">
    <property type="nucleotide sequence ID" value="XM_002508568.1"/>
</dbReference>
<sequence length="96" mass="10066">MASFTSVTRLASPVAARRRSIAAKPSRATVSRTVARAASGGDDDDEPKLIDRDNLEGNPEYLKGFVSSGVGPDDDVQVDGRDTLTASMRLAAQTAS</sequence>
<protein>
    <submittedName>
        <fullName evidence="2">Uncharacterized protein</fullName>
    </submittedName>
</protein>
<proteinExistence type="predicted"/>
<feature type="non-terminal residue" evidence="2">
    <location>
        <position position="96"/>
    </location>
</feature>
<evidence type="ECO:0000313" key="2">
    <source>
        <dbReference type="EMBL" id="ACO69872.1"/>
    </source>
</evidence>
<accession>C1FHS8</accession>
<dbReference type="AlphaFoldDB" id="C1FHS8"/>
<dbReference type="InParanoid" id="C1FHS8"/>
<dbReference type="GeneID" id="8247172"/>
<reference evidence="2 3" key="1">
    <citation type="journal article" date="2009" name="Science">
        <title>Green evolution and dynamic adaptations revealed by genomes of the marine picoeukaryotes Micromonas.</title>
        <authorList>
            <person name="Worden A.Z."/>
            <person name="Lee J.H."/>
            <person name="Mock T."/>
            <person name="Rouze P."/>
            <person name="Simmons M.P."/>
            <person name="Aerts A.L."/>
            <person name="Allen A.E."/>
            <person name="Cuvelier M.L."/>
            <person name="Derelle E."/>
            <person name="Everett M.V."/>
            <person name="Foulon E."/>
            <person name="Grimwood J."/>
            <person name="Gundlach H."/>
            <person name="Henrissat B."/>
            <person name="Napoli C."/>
            <person name="McDonald S.M."/>
            <person name="Parker M.S."/>
            <person name="Rombauts S."/>
            <person name="Salamov A."/>
            <person name="Von Dassow P."/>
            <person name="Badger J.H."/>
            <person name="Coutinho P.M."/>
            <person name="Demir E."/>
            <person name="Dubchak I."/>
            <person name="Gentemann C."/>
            <person name="Eikrem W."/>
            <person name="Gready J.E."/>
            <person name="John U."/>
            <person name="Lanier W."/>
            <person name="Lindquist E.A."/>
            <person name="Lucas S."/>
            <person name="Mayer K.F."/>
            <person name="Moreau H."/>
            <person name="Not F."/>
            <person name="Otillar R."/>
            <person name="Panaud O."/>
            <person name="Pangilinan J."/>
            <person name="Paulsen I."/>
            <person name="Piegu B."/>
            <person name="Poliakov A."/>
            <person name="Robbens S."/>
            <person name="Schmutz J."/>
            <person name="Toulza E."/>
            <person name="Wyss T."/>
            <person name="Zelensky A."/>
            <person name="Zhou K."/>
            <person name="Armbrust E.V."/>
            <person name="Bhattacharya D."/>
            <person name="Goodenough U.W."/>
            <person name="Van de Peer Y."/>
            <person name="Grigoriev I.V."/>
        </authorList>
    </citation>
    <scope>NUCLEOTIDE SEQUENCE [LARGE SCALE GENOMIC DNA]</scope>
    <source>
        <strain evidence="3">RCC299 / NOUM17</strain>
    </source>
</reference>